<dbReference type="Pfam" id="PF00929">
    <property type="entry name" value="RNase_T"/>
    <property type="match status" value="1"/>
</dbReference>
<dbReference type="SMART" id="SM00479">
    <property type="entry name" value="EXOIII"/>
    <property type="match status" value="1"/>
</dbReference>
<dbReference type="InterPro" id="IPR013520">
    <property type="entry name" value="Ribonucl_H"/>
</dbReference>
<dbReference type="PANTHER" id="PTHR23044">
    <property type="entry name" value="3'-5' EXONUCLEASE ERI1-RELATED"/>
    <property type="match status" value="1"/>
</dbReference>
<dbReference type="InterPro" id="IPR047201">
    <property type="entry name" value="ERI-1_3'hExo-like"/>
</dbReference>
<protein>
    <submittedName>
        <fullName evidence="5">Exonuclease RNase T and DNA polymerase III</fullName>
    </submittedName>
</protein>
<evidence type="ECO:0000256" key="2">
    <source>
        <dbReference type="ARBA" id="ARBA00022801"/>
    </source>
</evidence>
<evidence type="ECO:0000256" key="3">
    <source>
        <dbReference type="ARBA" id="ARBA00022839"/>
    </source>
</evidence>
<feature type="domain" description="Exonuclease" evidence="4">
    <location>
        <begin position="9"/>
        <end position="201"/>
    </location>
</feature>
<keyword evidence="1" id="KW-0540">Nuclease</keyword>
<accession>A0A2H3JAU6</accession>
<proteinExistence type="predicted"/>
<gene>
    <name evidence="5" type="ORF">WOLCODRAFT_135323</name>
</gene>
<keyword evidence="2" id="KW-0378">Hydrolase</keyword>
<evidence type="ECO:0000313" key="6">
    <source>
        <dbReference type="Proteomes" id="UP000218811"/>
    </source>
</evidence>
<reference evidence="5 6" key="1">
    <citation type="journal article" date="2012" name="Science">
        <title>The Paleozoic origin of enzymatic lignin decomposition reconstructed from 31 fungal genomes.</title>
        <authorList>
            <person name="Floudas D."/>
            <person name="Binder M."/>
            <person name="Riley R."/>
            <person name="Barry K."/>
            <person name="Blanchette R.A."/>
            <person name="Henrissat B."/>
            <person name="Martinez A.T."/>
            <person name="Otillar R."/>
            <person name="Spatafora J.W."/>
            <person name="Yadav J.S."/>
            <person name="Aerts A."/>
            <person name="Benoit I."/>
            <person name="Boyd A."/>
            <person name="Carlson A."/>
            <person name="Copeland A."/>
            <person name="Coutinho P.M."/>
            <person name="de Vries R.P."/>
            <person name="Ferreira P."/>
            <person name="Findley K."/>
            <person name="Foster B."/>
            <person name="Gaskell J."/>
            <person name="Glotzer D."/>
            <person name="Gorecki P."/>
            <person name="Heitman J."/>
            <person name="Hesse C."/>
            <person name="Hori C."/>
            <person name="Igarashi K."/>
            <person name="Jurgens J.A."/>
            <person name="Kallen N."/>
            <person name="Kersten P."/>
            <person name="Kohler A."/>
            <person name="Kuees U."/>
            <person name="Kumar T.K.A."/>
            <person name="Kuo A."/>
            <person name="LaButti K."/>
            <person name="Larrondo L.F."/>
            <person name="Lindquist E."/>
            <person name="Ling A."/>
            <person name="Lombard V."/>
            <person name="Lucas S."/>
            <person name="Lundell T."/>
            <person name="Martin R."/>
            <person name="McLaughlin D.J."/>
            <person name="Morgenstern I."/>
            <person name="Morin E."/>
            <person name="Murat C."/>
            <person name="Nagy L.G."/>
            <person name="Nolan M."/>
            <person name="Ohm R.A."/>
            <person name="Patyshakuliyeva A."/>
            <person name="Rokas A."/>
            <person name="Ruiz-Duenas F.J."/>
            <person name="Sabat G."/>
            <person name="Salamov A."/>
            <person name="Samejima M."/>
            <person name="Schmutz J."/>
            <person name="Slot J.C."/>
            <person name="St John F."/>
            <person name="Stenlid J."/>
            <person name="Sun H."/>
            <person name="Sun S."/>
            <person name="Syed K."/>
            <person name="Tsang A."/>
            <person name="Wiebenga A."/>
            <person name="Young D."/>
            <person name="Pisabarro A."/>
            <person name="Eastwood D.C."/>
            <person name="Martin F."/>
            <person name="Cullen D."/>
            <person name="Grigoriev I.V."/>
            <person name="Hibbett D.S."/>
        </authorList>
    </citation>
    <scope>NUCLEOTIDE SEQUENCE [LARGE SCALE GENOMIC DNA]</scope>
    <source>
        <strain evidence="5 6">MD-104</strain>
    </source>
</reference>
<name>A0A2H3JAU6_WOLCO</name>
<dbReference type="InterPro" id="IPR012337">
    <property type="entry name" value="RNaseH-like_sf"/>
</dbReference>
<dbReference type="AlphaFoldDB" id="A0A2H3JAU6"/>
<dbReference type="GO" id="GO:0003676">
    <property type="term" value="F:nucleic acid binding"/>
    <property type="evidence" value="ECO:0007669"/>
    <property type="project" value="InterPro"/>
</dbReference>
<dbReference type="EMBL" id="KB467831">
    <property type="protein sequence ID" value="PCH33784.1"/>
    <property type="molecule type" value="Genomic_DNA"/>
</dbReference>
<dbReference type="Gene3D" id="3.30.420.10">
    <property type="entry name" value="Ribonuclease H-like superfamily/Ribonuclease H"/>
    <property type="match status" value="1"/>
</dbReference>
<dbReference type="CDD" id="cd06133">
    <property type="entry name" value="ERI-1_3'hExo_like"/>
    <property type="match status" value="1"/>
</dbReference>
<evidence type="ECO:0000259" key="4">
    <source>
        <dbReference type="SMART" id="SM00479"/>
    </source>
</evidence>
<dbReference type="Proteomes" id="UP000218811">
    <property type="component" value="Unassembled WGS sequence"/>
</dbReference>
<dbReference type="OrthoDB" id="448399at2759"/>
<organism evidence="5 6">
    <name type="scientific">Wolfiporia cocos (strain MD-104)</name>
    <name type="common">Brown rot fungus</name>
    <dbReference type="NCBI Taxonomy" id="742152"/>
    <lineage>
        <taxon>Eukaryota</taxon>
        <taxon>Fungi</taxon>
        <taxon>Dikarya</taxon>
        <taxon>Basidiomycota</taxon>
        <taxon>Agaricomycotina</taxon>
        <taxon>Agaricomycetes</taxon>
        <taxon>Polyporales</taxon>
        <taxon>Phaeolaceae</taxon>
        <taxon>Wolfiporia</taxon>
    </lineage>
</organism>
<sequence length="210" mass="24114">MAQTPSLRYLLILDFEATCGDAIRGQNEIIEFPTLVYNIERDEVQATFHEYVRPVVNPELTPFCTELTGIRQDMVDAADTFPVVWDKYRGFLESNELLADPTSFAFLTCGNWDLKSMLPRQLALSDSEHDLDASGELAPPYSRFINLKDSFRKHHRLRHQQGLQGMLGVYKWVFEGRHHSGIDDCKNILRIVQRMRADGWKPSQDVPSSL</sequence>
<dbReference type="STRING" id="742152.A0A2H3JAU6"/>
<keyword evidence="6" id="KW-1185">Reference proteome</keyword>
<keyword evidence="3 5" id="KW-0269">Exonuclease</keyword>
<evidence type="ECO:0000256" key="1">
    <source>
        <dbReference type="ARBA" id="ARBA00022722"/>
    </source>
</evidence>
<dbReference type="OMA" id="CRELTHI"/>
<dbReference type="PANTHER" id="PTHR23044:SF61">
    <property type="entry name" value="3'-5' EXORIBONUCLEASE 1-RELATED"/>
    <property type="match status" value="1"/>
</dbReference>
<dbReference type="InterPro" id="IPR036397">
    <property type="entry name" value="RNaseH_sf"/>
</dbReference>
<dbReference type="GO" id="GO:0000175">
    <property type="term" value="F:3'-5'-RNA exonuclease activity"/>
    <property type="evidence" value="ECO:0007669"/>
    <property type="project" value="InterPro"/>
</dbReference>
<dbReference type="SUPFAM" id="SSF53098">
    <property type="entry name" value="Ribonuclease H-like"/>
    <property type="match status" value="1"/>
</dbReference>
<evidence type="ECO:0000313" key="5">
    <source>
        <dbReference type="EMBL" id="PCH33784.1"/>
    </source>
</evidence>
<dbReference type="InterPro" id="IPR051274">
    <property type="entry name" value="3-5_Exoribonuclease"/>
</dbReference>